<dbReference type="PANTHER" id="PTHR45743">
    <property type="entry name" value="POTASSIUM CHANNEL AKT1"/>
    <property type="match status" value="1"/>
</dbReference>
<proteinExistence type="inferred from homology"/>
<dbReference type="SUPFAM" id="SSF81324">
    <property type="entry name" value="Voltage-gated potassium channels"/>
    <property type="match status" value="1"/>
</dbReference>
<feature type="transmembrane region" description="Helical" evidence="11">
    <location>
        <begin position="307"/>
        <end position="329"/>
    </location>
</feature>
<dbReference type="SUPFAM" id="SSF51206">
    <property type="entry name" value="cAMP-binding domain-like"/>
    <property type="match status" value="1"/>
</dbReference>
<protein>
    <submittedName>
        <fullName evidence="13">Potassium channel, NKT2-like protein</fullName>
    </submittedName>
</protein>
<feature type="compositionally biased region" description="Basic and acidic residues" evidence="10">
    <location>
        <begin position="1"/>
        <end position="13"/>
    </location>
</feature>
<dbReference type="EMBL" id="BLLK01000069">
    <property type="protein sequence ID" value="GFH60557.1"/>
    <property type="molecule type" value="Genomic_DNA"/>
</dbReference>
<dbReference type="FunFam" id="1.10.287.70:FF:000123">
    <property type="entry name" value="Potassium channel KAT3"/>
    <property type="match status" value="1"/>
</dbReference>
<dbReference type="InterPro" id="IPR005821">
    <property type="entry name" value="Ion_trans_dom"/>
</dbReference>
<evidence type="ECO:0000256" key="10">
    <source>
        <dbReference type="SAM" id="MobiDB-lite"/>
    </source>
</evidence>
<dbReference type="InterPro" id="IPR002110">
    <property type="entry name" value="Ankyrin_rpt"/>
</dbReference>
<dbReference type="Gene3D" id="1.25.40.20">
    <property type="entry name" value="Ankyrin repeat-containing domain"/>
    <property type="match status" value="2"/>
</dbReference>
<sequence length="785" mass="89613">MSSHDEDRDEFKESPYISPHVRKDEKMYDLGLDSSHSSKRSTESSIHSSSIVRDIKREATTRHVAEIHRDERKYIVYPWTPYYKNWSVFILVCAIFTAFFETHEVAYGRAGLAPYDDASSIIDYLLTVLFLFDIILNFNKAVYDEEEDIVEDRKGIAKIYMKKMFWIDLLGIFPFYEVALSISGELGKNSRASQYLAILRLFRLFRLHRVTDLFSRIQYNTKISLLTLTLIRNFTVALVWAHLAACIFYFIARQYDFNDDTWIGGDINDLTETEKYMTTLYWSIVTFTTVGYGDFSPVNTIEQLWCMVYMLINIVIQSWIIGSITLVIVKNDEVTGNYREALEVLDEYSKMHAFPKDLRTQLKTQLKLDFDNREISDEKVLQHFPTSVRRQLLRKLYLTPLIQTKLMHGVRQQFVDEFLSTCVVEIYGPGEDILTKKSISSHLYLLVEGTVVKSSEKVSNNENEKQVVSGFINHFGFFTESPELENVRSLTICKTLAVSRSAYKLIAQDHPGSAGKILKNLLQLSEKDQEVELPQPLNRLRAGSLYFEEVHDSISKKDQKKVNFHSSLNTKQKSLARTKLQDLVRMHISKQNDDHTTRFLYAASRGDTSTMSIMIDQGFDANSADYDSRTALMVAAMKGNKEVIEMLLEYNVDLNRCDMHGTTALYEAARNGHDSIMEELIAKGAKLCLKEGAAASTLCQAIYEGDVSLLRQLLKAKIDVNAADYDKRTAAHIASAEGNVAALKVLVEFGADLNRKDRWGNNAFDEAKSAKATLAQQYLSTVVPK</sequence>
<dbReference type="InterPro" id="IPR003938">
    <property type="entry name" value="K_chnl_volt-dep_EAG/ELK/ERG"/>
</dbReference>
<dbReference type="AlphaFoldDB" id="A0AAD3HE52"/>
<evidence type="ECO:0000256" key="6">
    <source>
        <dbReference type="ARBA" id="ARBA00023065"/>
    </source>
</evidence>
<dbReference type="PROSITE" id="PS50297">
    <property type="entry name" value="ANK_REP_REGION"/>
    <property type="match status" value="3"/>
</dbReference>
<comment type="similarity">
    <text evidence="2">Belongs to the potassium channel family. Plant (TC 1.A.1.4) subfamily.</text>
</comment>
<evidence type="ECO:0000256" key="11">
    <source>
        <dbReference type="SAM" id="Phobius"/>
    </source>
</evidence>
<feature type="repeat" description="ANK" evidence="9">
    <location>
        <begin position="627"/>
        <end position="659"/>
    </location>
</feature>
<dbReference type="SUPFAM" id="SSF48403">
    <property type="entry name" value="Ankyrin repeat"/>
    <property type="match status" value="1"/>
</dbReference>
<keyword evidence="8 13" id="KW-0407">Ion channel</keyword>
<comment type="caution">
    <text evidence="13">The sequence shown here is derived from an EMBL/GenBank/DDBJ whole genome shotgun (WGS) entry which is preliminary data.</text>
</comment>
<dbReference type="Proteomes" id="UP001054902">
    <property type="component" value="Unassembled WGS sequence"/>
</dbReference>
<dbReference type="Pfam" id="PF00520">
    <property type="entry name" value="Ion_trans"/>
    <property type="match status" value="1"/>
</dbReference>
<feature type="transmembrane region" description="Helical" evidence="11">
    <location>
        <begin position="121"/>
        <end position="143"/>
    </location>
</feature>
<comment type="subcellular location">
    <subcellularLocation>
        <location evidence="1">Membrane</location>
        <topology evidence="1">Multi-pass membrane protein</topology>
    </subcellularLocation>
</comment>
<gene>
    <name evidence="13" type="ORF">CTEN210_17033</name>
</gene>
<evidence type="ECO:0000256" key="5">
    <source>
        <dbReference type="ARBA" id="ARBA00022989"/>
    </source>
</evidence>
<accession>A0AAD3HE52</accession>
<evidence type="ECO:0000256" key="9">
    <source>
        <dbReference type="PROSITE-ProRule" id="PRU00023"/>
    </source>
</evidence>
<feature type="region of interest" description="Disordered" evidence="10">
    <location>
        <begin position="1"/>
        <end position="49"/>
    </location>
</feature>
<dbReference type="Pfam" id="PF13637">
    <property type="entry name" value="Ank_4"/>
    <property type="match status" value="1"/>
</dbReference>
<keyword evidence="7 11" id="KW-0472">Membrane</keyword>
<evidence type="ECO:0000256" key="3">
    <source>
        <dbReference type="ARBA" id="ARBA00022448"/>
    </source>
</evidence>
<dbReference type="PRINTS" id="PR01463">
    <property type="entry name" value="EAGCHANLFMLY"/>
</dbReference>
<feature type="transmembrane region" description="Helical" evidence="11">
    <location>
        <begin position="164"/>
        <end position="186"/>
    </location>
</feature>
<evidence type="ECO:0000256" key="7">
    <source>
        <dbReference type="ARBA" id="ARBA00023136"/>
    </source>
</evidence>
<feature type="repeat" description="ANK" evidence="9">
    <location>
        <begin position="726"/>
        <end position="758"/>
    </location>
</feature>
<feature type="transmembrane region" description="Helical" evidence="11">
    <location>
        <begin position="230"/>
        <end position="252"/>
    </location>
</feature>
<keyword evidence="9" id="KW-0040">ANK repeat</keyword>
<evidence type="ECO:0000313" key="14">
    <source>
        <dbReference type="Proteomes" id="UP001054902"/>
    </source>
</evidence>
<keyword evidence="5 11" id="KW-1133">Transmembrane helix</keyword>
<evidence type="ECO:0000313" key="13">
    <source>
        <dbReference type="EMBL" id="GFH60557.1"/>
    </source>
</evidence>
<dbReference type="PANTHER" id="PTHR45743:SF2">
    <property type="entry name" value="POTASSIUM CHANNEL AKT1"/>
    <property type="match status" value="1"/>
</dbReference>
<dbReference type="PROSITE" id="PS50088">
    <property type="entry name" value="ANK_REPEAT"/>
    <property type="match status" value="3"/>
</dbReference>
<dbReference type="SMART" id="SM00248">
    <property type="entry name" value="ANK"/>
    <property type="match status" value="5"/>
</dbReference>
<dbReference type="Gene3D" id="1.10.287.70">
    <property type="match status" value="1"/>
</dbReference>
<dbReference type="GO" id="GO:0016020">
    <property type="term" value="C:membrane"/>
    <property type="evidence" value="ECO:0007669"/>
    <property type="project" value="UniProtKB-SubCell"/>
</dbReference>
<dbReference type="PRINTS" id="PR01415">
    <property type="entry name" value="ANKYRIN"/>
</dbReference>
<evidence type="ECO:0000259" key="12">
    <source>
        <dbReference type="PROSITE" id="PS50042"/>
    </source>
</evidence>
<dbReference type="CDD" id="cd00038">
    <property type="entry name" value="CAP_ED"/>
    <property type="match status" value="1"/>
</dbReference>
<evidence type="ECO:0000256" key="8">
    <source>
        <dbReference type="ARBA" id="ARBA00023303"/>
    </source>
</evidence>
<reference evidence="13 14" key="1">
    <citation type="journal article" date="2021" name="Sci. Rep.">
        <title>The genome of the diatom Chaetoceros tenuissimus carries an ancient integrated fragment of an extant virus.</title>
        <authorList>
            <person name="Hongo Y."/>
            <person name="Kimura K."/>
            <person name="Takaki Y."/>
            <person name="Yoshida Y."/>
            <person name="Baba S."/>
            <person name="Kobayashi G."/>
            <person name="Nagasaki K."/>
            <person name="Hano T."/>
            <person name="Tomaru Y."/>
        </authorList>
    </citation>
    <scope>NUCLEOTIDE SEQUENCE [LARGE SCALE GENOMIC DNA]</scope>
    <source>
        <strain evidence="13 14">NIES-3715</strain>
    </source>
</reference>
<dbReference type="InterPro" id="IPR000595">
    <property type="entry name" value="cNMP-bd_dom"/>
</dbReference>
<dbReference type="PRINTS" id="PR00169">
    <property type="entry name" value="KCHANNEL"/>
</dbReference>
<dbReference type="InterPro" id="IPR014710">
    <property type="entry name" value="RmlC-like_jellyroll"/>
</dbReference>
<name>A0AAD3HE52_9STRA</name>
<feature type="domain" description="Cyclic nucleotide-binding" evidence="12">
    <location>
        <begin position="406"/>
        <end position="524"/>
    </location>
</feature>
<keyword evidence="4 11" id="KW-0812">Transmembrane</keyword>
<evidence type="ECO:0000256" key="4">
    <source>
        <dbReference type="ARBA" id="ARBA00022692"/>
    </source>
</evidence>
<dbReference type="InterPro" id="IPR018490">
    <property type="entry name" value="cNMP-bd_dom_sf"/>
</dbReference>
<keyword evidence="14" id="KW-1185">Reference proteome</keyword>
<dbReference type="Pfam" id="PF12796">
    <property type="entry name" value="Ank_2"/>
    <property type="match status" value="1"/>
</dbReference>
<feature type="transmembrane region" description="Helical" evidence="11">
    <location>
        <begin position="82"/>
        <end position="101"/>
    </location>
</feature>
<dbReference type="Gene3D" id="2.60.120.10">
    <property type="entry name" value="Jelly Rolls"/>
    <property type="match status" value="1"/>
</dbReference>
<feature type="repeat" description="ANK" evidence="9">
    <location>
        <begin position="660"/>
        <end position="692"/>
    </location>
</feature>
<evidence type="ECO:0000256" key="1">
    <source>
        <dbReference type="ARBA" id="ARBA00004141"/>
    </source>
</evidence>
<keyword evidence="6" id="KW-0406">Ion transport</keyword>
<dbReference type="GO" id="GO:0005249">
    <property type="term" value="F:voltage-gated potassium channel activity"/>
    <property type="evidence" value="ECO:0007669"/>
    <property type="project" value="InterPro"/>
</dbReference>
<evidence type="ECO:0000256" key="2">
    <source>
        <dbReference type="ARBA" id="ARBA00007929"/>
    </source>
</evidence>
<keyword evidence="3" id="KW-0813">Transport</keyword>
<organism evidence="13 14">
    <name type="scientific">Chaetoceros tenuissimus</name>
    <dbReference type="NCBI Taxonomy" id="426638"/>
    <lineage>
        <taxon>Eukaryota</taxon>
        <taxon>Sar</taxon>
        <taxon>Stramenopiles</taxon>
        <taxon>Ochrophyta</taxon>
        <taxon>Bacillariophyta</taxon>
        <taxon>Coscinodiscophyceae</taxon>
        <taxon>Chaetocerotophycidae</taxon>
        <taxon>Chaetocerotales</taxon>
        <taxon>Chaetocerotaceae</taxon>
        <taxon>Chaetoceros</taxon>
    </lineage>
</organism>
<dbReference type="PROSITE" id="PS50042">
    <property type="entry name" value="CNMP_BINDING_3"/>
    <property type="match status" value="1"/>
</dbReference>
<dbReference type="InterPro" id="IPR045319">
    <property type="entry name" value="KAT/AKT"/>
</dbReference>
<dbReference type="InterPro" id="IPR036770">
    <property type="entry name" value="Ankyrin_rpt-contain_sf"/>
</dbReference>